<dbReference type="PANTHER" id="PTHR15852:SF54">
    <property type="entry name" value="PROTEIN SSUH2 HOMOLOG"/>
    <property type="match status" value="1"/>
</dbReference>
<protein>
    <submittedName>
        <fullName evidence="2">G12544 protein</fullName>
    </submittedName>
</protein>
<organism evidence="2 3">
    <name type="scientific">Coccomyxa viridis</name>
    <dbReference type="NCBI Taxonomy" id="1274662"/>
    <lineage>
        <taxon>Eukaryota</taxon>
        <taxon>Viridiplantae</taxon>
        <taxon>Chlorophyta</taxon>
        <taxon>core chlorophytes</taxon>
        <taxon>Trebouxiophyceae</taxon>
        <taxon>Trebouxiophyceae incertae sedis</taxon>
        <taxon>Coccomyxaceae</taxon>
        <taxon>Coccomyxa</taxon>
    </lineage>
</organism>
<dbReference type="PANTHER" id="PTHR15852">
    <property type="entry name" value="PLASTID TRANSCRIPTIONALLY ACTIVE PROTEIN"/>
    <property type="match status" value="1"/>
</dbReference>
<name>A0ABP1GF88_9CHLO</name>
<keyword evidence="3" id="KW-1185">Reference proteome</keyword>
<comment type="caution">
    <text evidence="2">The sequence shown here is derived from an EMBL/GenBank/DDBJ whole genome shotgun (WGS) entry which is preliminary data.</text>
</comment>
<dbReference type="InterPro" id="IPR036410">
    <property type="entry name" value="HSP_DnaJ_Cys-rich_dom_sf"/>
</dbReference>
<dbReference type="SUPFAM" id="SSF57938">
    <property type="entry name" value="DnaJ/Hsp40 cysteine-rich domain"/>
    <property type="match status" value="1"/>
</dbReference>
<proteinExistence type="predicted"/>
<dbReference type="Proteomes" id="UP001497392">
    <property type="component" value="Unassembled WGS sequence"/>
</dbReference>
<feature type="region of interest" description="Disordered" evidence="1">
    <location>
        <begin position="37"/>
        <end position="58"/>
    </location>
</feature>
<accession>A0ABP1GF88</accession>
<feature type="compositionally biased region" description="Low complexity" evidence="1">
    <location>
        <begin position="45"/>
        <end position="54"/>
    </location>
</feature>
<evidence type="ECO:0000313" key="2">
    <source>
        <dbReference type="EMBL" id="CAL5229254.1"/>
    </source>
</evidence>
<reference evidence="2 3" key="1">
    <citation type="submission" date="2024-06" db="EMBL/GenBank/DDBJ databases">
        <authorList>
            <person name="Kraege A."/>
            <person name="Thomma B."/>
        </authorList>
    </citation>
    <scope>NUCLEOTIDE SEQUENCE [LARGE SCALE GENOMIC DNA]</scope>
</reference>
<gene>
    <name evidence="2" type="primary">g12544</name>
    <name evidence="2" type="ORF">VP750_LOCUS11160</name>
</gene>
<sequence length="205" mass="21650">MQSASFTNAFVAAHGCPACQGRRQCLPKPALVRAHAEHSEDAGCSTAPSTSTSDSSRETRLIANRRQTLVLASASLLALHAGPSHADADGDLAGRIASQNGDIPLCKECLGSGVVSCDMCGGTGKWRALSRKRTKDTYEFVECPNCFGRGARVCGVCFGTGLKNVRGLLRRPEATGLVARMQHGELRPGEVQEILRAAQKKQASA</sequence>
<dbReference type="EMBL" id="CAXHTA020000020">
    <property type="protein sequence ID" value="CAL5229254.1"/>
    <property type="molecule type" value="Genomic_DNA"/>
</dbReference>
<evidence type="ECO:0000256" key="1">
    <source>
        <dbReference type="SAM" id="MobiDB-lite"/>
    </source>
</evidence>
<evidence type="ECO:0000313" key="3">
    <source>
        <dbReference type="Proteomes" id="UP001497392"/>
    </source>
</evidence>